<sequence length="287" mass="31549">MKEEILTAVMFFIRFIEKSDSFPRDQLENFKKHLTELLLARFEKHWFPNLPSKGQGYRCIRVNCVSPVDITLELAASKCGLSYTDLRLPTELTVWVDPNEVCYRLGESEGSYCTLATFSYGSGGQEEQSSESSVLLSGGSSSSLTTTSSSSVTSSASTTAPGVGNGTVAGVTSSPALSRDKSSPHHHHHNGHQQPRRIQKNGMGPAAVPTPNGYHPAGGRHQDKYGGRGHLAGLTMPVGRSKSREMNFNFNPSRPLFRCDGPPYQLTPALYRNMNYNKPHYKNVLRV</sequence>
<gene>
    <name evidence="4" type="ORF">ACAOBT_LOCUS33623</name>
</gene>
<dbReference type="PANTHER" id="PTHR22978:SF44">
    <property type="entry name" value="PROTEIN BTG3-LIKE PROTEIN"/>
    <property type="match status" value="1"/>
</dbReference>
<name>A0A9P0MGI9_ACAOB</name>
<comment type="similarity">
    <text evidence="1">Belongs to the BTG family.</text>
</comment>
<evidence type="ECO:0000259" key="3">
    <source>
        <dbReference type="PROSITE" id="PS01203"/>
    </source>
</evidence>
<feature type="compositionally biased region" description="Low complexity" evidence="2">
    <location>
        <begin position="125"/>
        <end position="160"/>
    </location>
</feature>
<evidence type="ECO:0000313" key="5">
    <source>
        <dbReference type="Proteomes" id="UP001152888"/>
    </source>
</evidence>
<dbReference type="PRINTS" id="PR00310">
    <property type="entry name" value="ANTIPRLFBTG1"/>
</dbReference>
<feature type="compositionally biased region" description="Basic residues" evidence="2">
    <location>
        <begin position="184"/>
        <end position="199"/>
    </location>
</feature>
<dbReference type="InterPro" id="IPR036054">
    <property type="entry name" value="BTG-like_sf"/>
</dbReference>
<dbReference type="Gene3D" id="3.90.640.90">
    <property type="entry name" value="Anti-proliferative protein, N-terminal domain"/>
    <property type="match status" value="1"/>
</dbReference>
<dbReference type="SMART" id="SM00099">
    <property type="entry name" value="btg1"/>
    <property type="match status" value="1"/>
</dbReference>
<dbReference type="AlphaFoldDB" id="A0A9P0MGI9"/>
<evidence type="ECO:0000256" key="2">
    <source>
        <dbReference type="SAM" id="MobiDB-lite"/>
    </source>
</evidence>
<reference evidence="4" key="1">
    <citation type="submission" date="2022-03" db="EMBL/GenBank/DDBJ databases">
        <authorList>
            <person name="Sayadi A."/>
        </authorList>
    </citation>
    <scope>NUCLEOTIDE SEQUENCE</scope>
</reference>
<dbReference type="Pfam" id="PF07742">
    <property type="entry name" value="BTG"/>
    <property type="match status" value="1"/>
</dbReference>
<dbReference type="InterPro" id="IPR033332">
    <property type="entry name" value="BTG"/>
</dbReference>
<accession>A0A9P0MGI9</accession>
<dbReference type="GO" id="GO:0005634">
    <property type="term" value="C:nucleus"/>
    <property type="evidence" value="ECO:0007669"/>
    <property type="project" value="TreeGrafter"/>
</dbReference>
<dbReference type="Proteomes" id="UP001152888">
    <property type="component" value="Unassembled WGS sequence"/>
</dbReference>
<keyword evidence="5" id="KW-1185">Reference proteome</keyword>
<feature type="region of interest" description="Disordered" evidence="2">
    <location>
        <begin position="124"/>
        <end position="230"/>
    </location>
</feature>
<dbReference type="SUPFAM" id="SSF160696">
    <property type="entry name" value="BTG domain-like"/>
    <property type="match status" value="1"/>
</dbReference>
<dbReference type="FunFam" id="3.90.640.90:FF:000002">
    <property type="entry name" value="BTG anti-proliferation factor 4"/>
    <property type="match status" value="1"/>
</dbReference>
<dbReference type="InterPro" id="IPR002087">
    <property type="entry name" value="Anti_prolifrtn"/>
</dbReference>
<dbReference type="OrthoDB" id="19928at2759"/>
<proteinExistence type="inferred from homology"/>
<organism evidence="4 5">
    <name type="scientific">Acanthoscelides obtectus</name>
    <name type="common">Bean weevil</name>
    <name type="synonym">Bruchus obtectus</name>
    <dbReference type="NCBI Taxonomy" id="200917"/>
    <lineage>
        <taxon>Eukaryota</taxon>
        <taxon>Metazoa</taxon>
        <taxon>Ecdysozoa</taxon>
        <taxon>Arthropoda</taxon>
        <taxon>Hexapoda</taxon>
        <taxon>Insecta</taxon>
        <taxon>Pterygota</taxon>
        <taxon>Neoptera</taxon>
        <taxon>Endopterygota</taxon>
        <taxon>Coleoptera</taxon>
        <taxon>Polyphaga</taxon>
        <taxon>Cucujiformia</taxon>
        <taxon>Chrysomeloidea</taxon>
        <taxon>Chrysomelidae</taxon>
        <taxon>Bruchinae</taxon>
        <taxon>Bruchini</taxon>
        <taxon>Acanthoscelides</taxon>
    </lineage>
</organism>
<dbReference type="PROSITE" id="PS01203">
    <property type="entry name" value="BTG_2"/>
    <property type="match status" value="1"/>
</dbReference>
<dbReference type="GO" id="GO:0005737">
    <property type="term" value="C:cytoplasm"/>
    <property type="evidence" value="ECO:0007669"/>
    <property type="project" value="TreeGrafter"/>
</dbReference>
<evidence type="ECO:0000256" key="1">
    <source>
        <dbReference type="ARBA" id="ARBA00007989"/>
    </source>
</evidence>
<protein>
    <recommendedName>
        <fullName evidence="3">Anti-proliferative protein domain-containing protein</fullName>
    </recommendedName>
</protein>
<dbReference type="PANTHER" id="PTHR22978">
    <property type="entry name" value="B-CELL TRANSLOCATION GENE"/>
    <property type="match status" value="1"/>
</dbReference>
<comment type="caution">
    <text evidence="4">The sequence shown here is derived from an EMBL/GenBank/DDBJ whole genome shotgun (WGS) entry which is preliminary data.</text>
</comment>
<feature type="domain" description="Anti-proliferative protein" evidence="3">
    <location>
        <begin position="88"/>
        <end position="107"/>
    </location>
</feature>
<evidence type="ECO:0000313" key="4">
    <source>
        <dbReference type="EMBL" id="CAH2013697.1"/>
    </source>
</evidence>
<dbReference type="EMBL" id="CAKOFQ010008364">
    <property type="protein sequence ID" value="CAH2013697.1"/>
    <property type="molecule type" value="Genomic_DNA"/>
</dbReference>